<protein>
    <submittedName>
        <fullName evidence="3">GDP-mannose-dependent alpha-mannosyltransferase</fullName>
        <ecNumber evidence="3">2.4.1.-</ecNumber>
    </submittedName>
</protein>
<reference evidence="5 7" key="3">
    <citation type="submission" date="2016-08" db="EMBL/GenBank/DDBJ databases">
        <authorList>
            <person name="Seilhamer J.J."/>
        </authorList>
    </citation>
    <scope>NUCLEOTIDE SEQUENCE [LARGE SCALE GENOMIC DNA]</scope>
    <source>
        <strain evidence="5 7">NML150140-1</strain>
    </source>
</reference>
<dbReference type="Pfam" id="PF00534">
    <property type="entry name" value="Glycos_transf_1"/>
    <property type="match status" value="1"/>
</dbReference>
<evidence type="ECO:0000313" key="8">
    <source>
        <dbReference type="Proteomes" id="UP000094869"/>
    </source>
</evidence>
<dbReference type="EMBL" id="MEHD01000056">
    <property type="protein sequence ID" value="ODR44136.1"/>
    <property type="molecule type" value="Genomic_DNA"/>
</dbReference>
<dbReference type="EC" id="2.4.1.-" evidence="3"/>
<keyword evidence="3" id="KW-0328">Glycosyltransferase</keyword>
<sequence>MKILLIIDQYDRGNNGTTMTAQRLAHTLSAHGHEVRVVSTGNSGNGKYLVKEYFLPPIVRHIVTKQGMVFARPDEEVLREAISWADLVHFLLPFRLSMKGLEIARELDVPHTAAFHVQPENITYTLHLGKQQAVNAWLYRFFWDRFYKYFRHIHCPSSFIAGELKANHYTSKLHVISNGVDPDFIYQKRPKPEKLKDKYVVLMIGRLSNEKRQDILIDAIAKSRYESRIQLVLAGQGLKYGSYRYRSRKLTNKPIMRFFSHEKLLQLLSETDLYVHAADAEIEAISCIEAFSSGIVPVIADSPKSATPQFALDERSLFKAGDSDDLAAKIDYWLEETEERRRMEKLYSEHGKEFALDDCVRRMEQMFEEELQDSRREKLCMENRRKFAEGKTETAGVVYEEKHIVKMWTPIPFHVKDSYRFFPTNPFFILGGGLVRLLIYLLVFLFIKPVWGLKIEGGSNLKGIKGGAVTVCNHVHLLDCVMVSYVLRHKNVCFPTLESNFRIPLIRHIIRLLGGIPIPENRQVFRRFMEETGSWVAGGNWIHYYPEVVLHPYYQGIRGFKRGAFLTACEAGVPVIPMVISYRHPGGIAGLLRRKPCLTLKILPPVAPPSGGNKRAQTMQLMDTVYNVMNKAYWE</sequence>
<gene>
    <name evidence="3" type="primary">mgtA_2</name>
    <name evidence="5" type="ORF">BEI59_01460</name>
    <name evidence="3" type="ORF">BEI61_02513</name>
    <name evidence="4" type="ORF">BEI63_31445</name>
</gene>
<proteinExistence type="predicted"/>
<evidence type="ECO:0000313" key="5">
    <source>
        <dbReference type="EMBL" id="ODR55851.1"/>
    </source>
</evidence>
<evidence type="ECO:0000313" key="7">
    <source>
        <dbReference type="Proteomes" id="UP000094271"/>
    </source>
</evidence>
<dbReference type="PANTHER" id="PTHR45947">
    <property type="entry name" value="SULFOQUINOVOSYL TRANSFERASE SQD2"/>
    <property type="match status" value="1"/>
</dbReference>
<dbReference type="Proteomes" id="UP000094869">
    <property type="component" value="Unassembled WGS sequence"/>
</dbReference>
<dbReference type="Proteomes" id="UP000094271">
    <property type="component" value="Unassembled WGS sequence"/>
</dbReference>
<reference evidence="3 6" key="1">
    <citation type="submission" date="2016-07" db="EMBL/GenBank/DDBJ databases">
        <title>Characterization of isolates of Eisenbergiella tayi derived from blood cultures, using whole genome sequencing.</title>
        <authorList>
            <person name="Burdz T."/>
            <person name="Wiebe D."/>
            <person name="Huynh C."/>
            <person name="Bernard K."/>
        </authorList>
    </citation>
    <scope>NUCLEOTIDE SEQUENCE [LARGE SCALE GENOMIC DNA]</scope>
    <source>
        <strain evidence="3 6">NML 110608</strain>
    </source>
</reference>
<dbReference type="SUPFAM" id="SSF53756">
    <property type="entry name" value="UDP-Glycosyltransferase/glycogen phosphorylase"/>
    <property type="match status" value="1"/>
</dbReference>
<dbReference type="InterPro" id="IPR001296">
    <property type="entry name" value="Glyco_trans_1"/>
</dbReference>
<dbReference type="SMART" id="SM00563">
    <property type="entry name" value="PlsC"/>
    <property type="match status" value="1"/>
</dbReference>
<keyword evidence="1" id="KW-0472">Membrane</keyword>
<dbReference type="GO" id="GO:0016746">
    <property type="term" value="F:acyltransferase activity"/>
    <property type="evidence" value="ECO:0007669"/>
    <property type="project" value="InterPro"/>
</dbReference>
<dbReference type="GO" id="GO:0016757">
    <property type="term" value="F:glycosyltransferase activity"/>
    <property type="evidence" value="ECO:0007669"/>
    <property type="project" value="UniProtKB-KW"/>
</dbReference>
<evidence type="ECO:0000256" key="1">
    <source>
        <dbReference type="SAM" id="Phobius"/>
    </source>
</evidence>
<reference evidence="4 8" key="2">
    <citation type="submission" date="2016-08" db="EMBL/GenBank/DDBJ databases">
        <title>Characterization of Isolates of Eisenbergiella tayi Derived from Blood Cultures, Using Whole Genome Sequencing.</title>
        <authorList>
            <person name="Bernier A.-M."/>
            <person name="Burdz T."/>
            <person name="Wiebe D."/>
            <person name="Bernard K."/>
        </authorList>
    </citation>
    <scope>NUCLEOTIDE SEQUENCE [LARGE SCALE GENOMIC DNA]</scope>
    <source>
        <strain evidence="4 8">NML120146</strain>
    </source>
</reference>
<dbReference type="EMBL" id="MEHA01000001">
    <property type="protein sequence ID" value="ODR55851.1"/>
    <property type="molecule type" value="Genomic_DNA"/>
</dbReference>
<dbReference type="AlphaFoldDB" id="A0A1E3ACZ9"/>
<dbReference type="Proteomes" id="UP000094067">
    <property type="component" value="Unassembled WGS sequence"/>
</dbReference>
<feature type="transmembrane region" description="Helical" evidence="1">
    <location>
        <begin position="427"/>
        <end position="447"/>
    </location>
</feature>
<name>A0A1E3ACZ9_9FIRM</name>
<dbReference type="PATRIC" id="fig|1432052.4.peg.2807"/>
<evidence type="ECO:0000259" key="2">
    <source>
        <dbReference type="SMART" id="SM00563"/>
    </source>
</evidence>
<dbReference type="EMBL" id="MCGH01000002">
    <property type="protein sequence ID" value="ODM06623.1"/>
    <property type="molecule type" value="Genomic_DNA"/>
</dbReference>
<keyword evidence="1" id="KW-1133">Transmembrane helix</keyword>
<keyword evidence="8" id="KW-1185">Reference proteome</keyword>
<evidence type="ECO:0000313" key="4">
    <source>
        <dbReference type="EMBL" id="ODR44136.1"/>
    </source>
</evidence>
<dbReference type="Pfam" id="PF13439">
    <property type="entry name" value="Glyco_transf_4"/>
    <property type="match status" value="1"/>
</dbReference>
<keyword evidence="3" id="KW-0808">Transferase</keyword>
<accession>A0A1E3ACZ9</accession>
<feature type="domain" description="Phospholipid/glycerol acyltransferase" evidence="2">
    <location>
        <begin position="468"/>
        <end position="583"/>
    </location>
</feature>
<dbReference type="RefSeq" id="WP_069152491.1">
    <property type="nucleotide sequence ID" value="NZ_DAWDRA010000096.1"/>
</dbReference>
<dbReference type="Pfam" id="PF01553">
    <property type="entry name" value="Acyltransferase"/>
    <property type="match status" value="1"/>
</dbReference>
<dbReference type="CDD" id="cd07989">
    <property type="entry name" value="LPLAT_AGPAT-like"/>
    <property type="match status" value="1"/>
</dbReference>
<dbReference type="SUPFAM" id="SSF69593">
    <property type="entry name" value="Glycerol-3-phosphate (1)-acyltransferase"/>
    <property type="match status" value="1"/>
</dbReference>
<dbReference type="PANTHER" id="PTHR45947:SF3">
    <property type="entry name" value="SULFOQUINOVOSYL TRANSFERASE SQD2"/>
    <property type="match status" value="1"/>
</dbReference>
<evidence type="ECO:0000313" key="6">
    <source>
        <dbReference type="Proteomes" id="UP000094067"/>
    </source>
</evidence>
<organism evidence="3 6">
    <name type="scientific">Eisenbergiella tayi</name>
    <dbReference type="NCBI Taxonomy" id="1432052"/>
    <lineage>
        <taxon>Bacteria</taxon>
        <taxon>Bacillati</taxon>
        <taxon>Bacillota</taxon>
        <taxon>Clostridia</taxon>
        <taxon>Lachnospirales</taxon>
        <taxon>Lachnospiraceae</taxon>
        <taxon>Eisenbergiella</taxon>
    </lineage>
</organism>
<comment type="caution">
    <text evidence="3">The sequence shown here is derived from an EMBL/GenBank/DDBJ whole genome shotgun (WGS) entry which is preliminary data.</text>
</comment>
<dbReference type="InterPro" id="IPR050194">
    <property type="entry name" value="Glycosyltransferase_grp1"/>
</dbReference>
<evidence type="ECO:0000313" key="3">
    <source>
        <dbReference type="EMBL" id="ODM06623.1"/>
    </source>
</evidence>
<keyword evidence="1" id="KW-0812">Transmembrane</keyword>
<dbReference type="Gene3D" id="3.40.50.2000">
    <property type="entry name" value="Glycogen Phosphorylase B"/>
    <property type="match status" value="2"/>
</dbReference>
<dbReference type="InterPro" id="IPR002123">
    <property type="entry name" value="Plipid/glycerol_acylTrfase"/>
</dbReference>
<dbReference type="InterPro" id="IPR028098">
    <property type="entry name" value="Glyco_trans_4-like_N"/>
</dbReference>